<dbReference type="EMBL" id="JAKELL010000021">
    <property type="protein sequence ID" value="KAH8992717.1"/>
    <property type="molecule type" value="Genomic_DNA"/>
</dbReference>
<comment type="caution">
    <text evidence="1">The sequence shown here is derived from an EMBL/GenBank/DDBJ whole genome shotgun (WGS) entry which is preliminary data.</text>
</comment>
<organism evidence="1 2">
    <name type="scientific">Lactarius akahatsu</name>
    <dbReference type="NCBI Taxonomy" id="416441"/>
    <lineage>
        <taxon>Eukaryota</taxon>
        <taxon>Fungi</taxon>
        <taxon>Dikarya</taxon>
        <taxon>Basidiomycota</taxon>
        <taxon>Agaricomycotina</taxon>
        <taxon>Agaricomycetes</taxon>
        <taxon>Russulales</taxon>
        <taxon>Russulaceae</taxon>
        <taxon>Lactarius</taxon>
    </lineage>
</organism>
<protein>
    <submittedName>
        <fullName evidence="1">Uncharacterized protein</fullName>
    </submittedName>
</protein>
<dbReference type="Proteomes" id="UP001201163">
    <property type="component" value="Unassembled WGS sequence"/>
</dbReference>
<sequence>MSPLPRVPSTWKRIAAAALPDLWRPIHHAAHDWPLALCDCNSIDRSRDLVMQTLKYPDHAVMWNESHRWKYVCGITLEEGVLVSC</sequence>
<keyword evidence="2" id="KW-1185">Reference proteome</keyword>
<evidence type="ECO:0000313" key="2">
    <source>
        <dbReference type="Proteomes" id="UP001201163"/>
    </source>
</evidence>
<name>A0AAD4QBE4_9AGAM</name>
<evidence type="ECO:0000313" key="1">
    <source>
        <dbReference type="EMBL" id="KAH8992717.1"/>
    </source>
</evidence>
<dbReference type="AlphaFoldDB" id="A0AAD4QBE4"/>
<proteinExistence type="predicted"/>
<reference evidence="1" key="1">
    <citation type="submission" date="2022-01" db="EMBL/GenBank/DDBJ databases">
        <title>Comparative genomics reveals a dynamic genome evolution in the ectomycorrhizal milk-cap (Lactarius) mushrooms.</title>
        <authorList>
            <consortium name="DOE Joint Genome Institute"/>
            <person name="Lebreton A."/>
            <person name="Tang N."/>
            <person name="Kuo A."/>
            <person name="LaButti K."/>
            <person name="Drula E."/>
            <person name="Barry K."/>
            <person name="Clum A."/>
            <person name="Lipzen A."/>
            <person name="Mousain D."/>
            <person name="Ng V."/>
            <person name="Wang R."/>
            <person name="Wang X."/>
            <person name="Dai Y."/>
            <person name="Henrissat B."/>
            <person name="Grigoriev I.V."/>
            <person name="Guerin-Laguette A."/>
            <person name="Yu F."/>
            <person name="Martin F.M."/>
        </authorList>
    </citation>
    <scope>NUCLEOTIDE SEQUENCE</scope>
    <source>
        <strain evidence="1">QP</strain>
    </source>
</reference>
<gene>
    <name evidence="1" type="ORF">EDB92DRAFT_1857164</name>
</gene>
<accession>A0AAD4QBE4</accession>